<evidence type="ECO:0000313" key="1">
    <source>
        <dbReference type="EMBL" id="MDB8003508.1"/>
    </source>
</evidence>
<sequence>MAGSKTYVYCNVLPSGYKSPYLYITDFEVKPGDIVIIPLRDREKVGLVIDVNTYSDDDAPFPPEQTKYISRFFKDEETSLFQTQKIWLDGEKVIRQKINDSFQKQTTKFSLLCNGVEKEKMRKSYRYYIDLLKNVGESNKITTALIKNFNCGVELSDDGKTVTGFIVDKNNKTRLPYVRIPYGVEKICSEAIYDRKIDLMFTPDEFKDDEIYREDSVKRIFTEYGNKYFCSDDVGKYRYINGKKYLISLNETNNAEYVIPDDVVGLCEDSVFYGECRKIVLSKSMEEFNENAISDSYVNCDSYLEIVVPESLRRILTDPIKRSDDYSYYDAAAHRSVMINPIRYRIDEKNPYLFIDEDSVYQVLDDGTYKLLMNSYFGLGKALILDGTSVIGKYAFCNNENLNNIEFPESVRVIEEGAFSKTSLQTLKIPHYIERIDSVAFSDCHSLKSVTLYPTLKSIAEDAFKGCGDLDKTLTPGNNKAFEYKNHNGERKIRQLVFETKEEFLKKAEDNRHKYAWIKDKVFVHTGLGSQEESEFDSFIFENGGTVRKSTVLNTDYLIYNADYDHETVKLRKARELKEKGSGIEILTTEEWKKLIDS</sequence>
<proteinExistence type="predicted"/>
<dbReference type="InterPro" id="IPR042115">
    <property type="entry name" value="PriA_3primeBD_sf"/>
</dbReference>
<dbReference type="Gene3D" id="3.40.1440.60">
    <property type="entry name" value="PriA, 3(prime) DNA-binding domain"/>
    <property type="match status" value="1"/>
</dbReference>
<dbReference type="EMBL" id="JAQLXW010000006">
    <property type="protein sequence ID" value="MDB8003508.1"/>
    <property type="molecule type" value="Genomic_DNA"/>
</dbReference>
<name>A0AAW6D2M6_9FIRM</name>
<dbReference type="AlphaFoldDB" id="A0AAW6D2M6"/>
<protein>
    <submittedName>
        <fullName evidence="1">Leucine-rich repeat protein</fullName>
    </submittedName>
</protein>
<accession>A0AAW6D2M6</accession>
<organism evidence="1 2">
    <name type="scientific">[Eubacterium] siraeum</name>
    <dbReference type="NCBI Taxonomy" id="39492"/>
    <lineage>
        <taxon>Bacteria</taxon>
        <taxon>Bacillati</taxon>
        <taxon>Bacillota</taxon>
        <taxon>Clostridia</taxon>
        <taxon>Eubacteriales</taxon>
        <taxon>Oscillospiraceae</taxon>
        <taxon>Oscillospiraceae incertae sedis</taxon>
    </lineage>
</organism>
<dbReference type="Proteomes" id="UP001210809">
    <property type="component" value="Unassembled WGS sequence"/>
</dbReference>
<dbReference type="Pfam" id="PF13306">
    <property type="entry name" value="LRR_5"/>
    <property type="match status" value="1"/>
</dbReference>
<comment type="caution">
    <text evidence="1">The sequence shown here is derived from an EMBL/GenBank/DDBJ whole genome shotgun (WGS) entry which is preliminary data.</text>
</comment>
<evidence type="ECO:0000313" key="2">
    <source>
        <dbReference type="Proteomes" id="UP001210809"/>
    </source>
</evidence>
<dbReference type="InterPro" id="IPR053139">
    <property type="entry name" value="Surface_bspA-like"/>
</dbReference>
<dbReference type="InterPro" id="IPR026906">
    <property type="entry name" value="LRR_5"/>
</dbReference>
<dbReference type="InterPro" id="IPR036420">
    <property type="entry name" value="BRCT_dom_sf"/>
</dbReference>
<dbReference type="PANTHER" id="PTHR45661:SF3">
    <property type="entry name" value="IG-LIKE DOMAIN-CONTAINING PROTEIN"/>
    <property type="match status" value="1"/>
</dbReference>
<dbReference type="PANTHER" id="PTHR45661">
    <property type="entry name" value="SURFACE ANTIGEN"/>
    <property type="match status" value="1"/>
</dbReference>
<reference evidence="1" key="1">
    <citation type="submission" date="2023-01" db="EMBL/GenBank/DDBJ databases">
        <title>Human gut microbiome strain richness.</title>
        <authorList>
            <person name="Chen-Liaw A."/>
        </authorList>
    </citation>
    <scope>NUCLEOTIDE SEQUENCE</scope>
    <source>
        <strain evidence="1">1001283st1_G1_1001283B150217_161031</strain>
    </source>
</reference>
<gene>
    <name evidence="1" type="ORF">PNE09_05425</name>
</gene>
<dbReference type="Gene3D" id="3.80.10.10">
    <property type="entry name" value="Ribonuclease Inhibitor"/>
    <property type="match status" value="2"/>
</dbReference>
<dbReference type="SUPFAM" id="SSF52113">
    <property type="entry name" value="BRCT domain"/>
    <property type="match status" value="1"/>
</dbReference>
<dbReference type="SUPFAM" id="SSF52058">
    <property type="entry name" value="L domain-like"/>
    <property type="match status" value="1"/>
</dbReference>
<dbReference type="Gene3D" id="3.40.50.10190">
    <property type="entry name" value="BRCT domain"/>
    <property type="match status" value="1"/>
</dbReference>
<dbReference type="InterPro" id="IPR032675">
    <property type="entry name" value="LRR_dom_sf"/>
</dbReference>